<protein>
    <submittedName>
        <fullName evidence="4">Esterase</fullName>
    </submittedName>
</protein>
<dbReference type="AlphaFoldDB" id="A0A657Q3W9"/>
<dbReference type="EMBL" id="PQCO01000091">
    <property type="protein sequence ID" value="PUE05239.1"/>
    <property type="molecule type" value="Genomic_DNA"/>
</dbReference>
<dbReference type="Pfam" id="PF00561">
    <property type="entry name" value="Abhydrolase_1"/>
    <property type="match status" value="1"/>
</dbReference>
<evidence type="ECO:0000259" key="2">
    <source>
        <dbReference type="Pfam" id="PF00561"/>
    </source>
</evidence>
<evidence type="ECO:0000313" key="6">
    <source>
        <dbReference type="Proteomes" id="UP000250928"/>
    </source>
</evidence>
<sequence>MGHGEALRLHCREYGRYREGRPSLLLLHGLLGSSVNWHTIARRLEGEYHLLVPDLRNHGRSPHHAECGYPAMAADLVRLLDDHGLEQVIPVGHSMGGKAAMWLALHHPEGVARLVVVDVAPAAYPNRFAPIFRALGQLELERLADREEARRRLGRDLGDPALREYLLQNLVYEGGGWRWRMNLSALSRGIDRIVGFPDVAEWVQYPGEVLFLHGGNSGYLRPGHQGTIRRLFPSARLRMIPGAGHWVYAERPGPFLDGLSPFLSPAV</sequence>
<evidence type="ECO:0000313" key="3">
    <source>
        <dbReference type="EMBL" id="OQX33320.1"/>
    </source>
</evidence>
<reference evidence="4 6" key="2">
    <citation type="submission" date="2018-01" db="EMBL/GenBank/DDBJ databases">
        <title>Novel co-symbiosis in the lucinid bivalve Phacoides pectinatus.</title>
        <authorList>
            <person name="Lim S.J."/>
            <person name="Davis B.G."/>
            <person name="Gill D.E."/>
            <person name="Engel A.S."/>
            <person name="Anderson L.C."/>
            <person name="Campbell B.J."/>
        </authorList>
    </citation>
    <scope>NUCLEOTIDE SEQUENCE [LARGE SCALE GENOMIC DNA]</scope>
    <source>
        <strain evidence="4">N3_P5</strain>
    </source>
</reference>
<keyword evidence="1" id="KW-0378">Hydrolase</keyword>
<name>A0A657Q3W9_9GAMM</name>
<evidence type="ECO:0000313" key="4">
    <source>
        <dbReference type="EMBL" id="PUE05239.1"/>
    </source>
</evidence>
<feature type="domain" description="AB hydrolase-1" evidence="2">
    <location>
        <begin position="22"/>
        <end position="252"/>
    </location>
</feature>
<dbReference type="Proteomes" id="UP000250928">
    <property type="component" value="Unassembled WGS sequence"/>
</dbReference>
<organism evidence="4 6">
    <name type="scientific">Candidatus Sedimenticola endophacoides</name>
    <dbReference type="NCBI Taxonomy" id="2548426"/>
    <lineage>
        <taxon>Bacteria</taxon>
        <taxon>Pseudomonadati</taxon>
        <taxon>Pseudomonadota</taxon>
        <taxon>Gammaproteobacteria</taxon>
        <taxon>Chromatiales</taxon>
        <taxon>Sedimenticolaceae</taxon>
        <taxon>Sedimenticola</taxon>
    </lineage>
</organism>
<comment type="caution">
    <text evidence="4">The sequence shown here is derived from an EMBL/GenBank/DDBJ whole genome shotgun (WGS) entry which is preliminary data.</text>
</comment>
<dbReference type="GO" id="GO:0016787">
    <property type="term" value="F:hydrolase activity"/>
    <property type="evidence" value="ECO:0007669"/>
    <property type="project" value="UniProtKB-KW"/>
</dbReference>
<accession>A0A657Q3W9</accession>
<dbReference type="Proteomes" id="UP000243361">
    <property type="component" value="Unassembled WGS sequence"/>
</dbReference>
<evidence type="ECO:0000313" key="5">
    <source>
        <dbReference type="Proteomes" id="UP000243361"/>
    </source>
</evidence>
<reference evidence="3 5" key="1">
    <citation type="submission" date="2017-02" db="EMBL/GenBank/DDBJ databases">
        <title>Novel co-symbiosis in the unique lucinid bivalve Phacoides pectinatus.</title>
        <authorList>
            <person name="Lim S.J."/>
            <person name="Davis B.G."/>
            <person name="Gill D.E."/>
            <person name="Engel A.S."/>
            <person name="Anderson L.C."/>
            <person name="Campbell B.J."/>
        </authorList>
    </citation>
    <scope>NUCLEOTIDE SEQUENCE [LARGE SCALE GENOMIC DNA]</scope>
    <source>
        <strain evidence="3">LUC13016_P6</strain>
    </source>
</reference>
<keyword evidence="5" id="KW-1185">Reference proteome</keyword>
<dbReference type="SUPFAM" id="SSF53474">
    <property type="entry name" value="alpha/beta-Hydrolases"/>
    <property type="match status" value="1"/>
</dbReference>
<dbReference type="EMBL" id="MUIE01000307">
    <property type="protein sequence ID" value="OQX33320.1"/>
    <property type="molecule type" value="Genomic_DNA"/>
</dbReference>
<gene>
    <name evidence="3" type="ORF">B0D84_04780</name>
    <name evidence="4" type="ORF">C3L24_01650</name>
</gene>
<proteinExistence type="predicted"/>
<evidence type="ECO:0000256" key="1">
    <source>
        <dbReference type="ARBA" id="ARBA00022801"/>
    </source>
</evidence>
<dbReference type="InterPro" id="IPR000073">
    <property type="entry name" value="AB_hydrolase_1"/>
</dbReference>
<dbReference type="PANTHER" id="PTHR46118:SF4">
    <property type="entry name" value="PROTEIN ABHD11"/>
    <property type="match status" value="1"/>
</dbReference>
<dbReference type="InterPro" id="IPR029058">
    <property type="entry name" value="AB_hydrolase_fold"/>
</dbReference>
<dbReference type="PANTHER" id="PTHR46118">
    <property type="entry name" value="PROTEIN ABHD11"/>
    <property type="match status" value="1"/>
</dbReference>
<dbReference type="Gene3D" id="3.40.50.1820">
    <property type="entry name" value="alpha/beta hydrolase"/>
    <property type="match status" value="1"/>
</dbReference>
<dbReference type="PRINTS" id="PR00111">
    <property type="entry name" value="ABHYDROLASE"/>
</dbReference>